<gene>
    <name evidence="1" type="ORF">Pint_07110</name>
</gene>
<name>A0ACC0XTI0_9ROSI</name>
<comment type="caution">
    <text evidence="1">The sequence shown here is derived from an EMBL/GenBank/DDBJ whole genome shotgun (WGS) entry which is preliminary data.</text>
</comment>
<accession>A0ACC0XTI0</accession>
<reference evidence="2" key="1">
    <citation type="journal article" date="2023" name="G3 (Bethesda)">
        <title>Genome assembly and association tests identify interacting loci associated with vigor, precocity, and sex in interspecific pistachio rootstocks.</title>
        <authorList>
            <person name="Palmer W."/>
            <person name="Jacygrad E."/>
            <person name="Sagayaradj S."/>
            <person name="Cavanaugh K."/>
            <person name="Han R."/>
            <person name="Bertier L."/>
            <person name="Beede B."/>
            <person name="Kafkas S."/>
            <person name="Golino D."/>
            <person name="Preece J."/>
            <person name="Michelmore R."/>
        </authorList>
    </citation>
    <scope>NUCLEOTIDE SEQUENCE [LARGE SCALE GENOMIC DNA]</scope>
</reference>
<evidence type="ECO:0000313" key="2">
    <source>
        <dbReference type="Proteomes" id="UP001163603"/>
    </source>
</evidence>
<dbReference type="EMBL" id="CM047745">
    <property type="protein sequence ID" value="KAJ0024016.1"/>
    <property type="molecule type" value="Genomic_DNA"/>
</dbReference>
<keyword evidence="2" id="KW-1185">Reference proteome</keyword>
<dbReference type="Proteomes" id="UP001163603">
    <property type="component" value="Chromosome 10"/>
</dbReference>
<proteinExistence type="predicted"/>
<sequence length="164" mass="17905">MDFTIPLMGKIPTKFMEVQSADQTWIRIVVATRNLTSLCPNFSMAIDGYDDRHYTNCIKCGHGSEAAAGGFNKYAAGKEAVSDTVTLYGLVQCTPDLTESKCNECLIDTIKFMQNCCDTRQGGRVITPSCSFRYETNEFYKSSIAGPPVSSPTPSTSPTTQKGL</sequence>
<evidence type="ECO:0000313" key="1">
    <source>
        <dbReference type="EMBL" id="KAJ0024016.1"/>
    </source>
</evidence>
<protein>
    <submittedName>
        <fullName evidence="1">Uncharacterized protein</fullName>
    </submittedName>
</protein>
<organism evidence="1 2">
    <name type="scientific">Pistacia integerrima</name>
    <dbReference type="NCBI Taxonomy" id="434235"/>
    <lineage>
        <taxon>Eukaryota</taxon>
        <taxon>Viridiplantae</taxon>
        <taxon>Streptophyta</taxon>
        <taxon>Embryophyta</taxon>
        <taxon>Tracheophyta</taxon>
        <taxon>Spermatophyta</taxon>
        <taxon>Magnoliopsida</taxon>
        <taxon>eudicotyledons</taxon>
        <taxon>Gunneridae</taxon>
        <taxon>Pentapetalae</taxon>
        <taxon>rosids</taxon>
        <taxon>malvids</taxon>
        <taxon>Sapindales</taxon>
        <taxon>Anacardiaceae</taxon>
        <taxon>Pistacia</taxon>
    </lineage>
</organism>